<dbReference type="InterPro" id="IPR032466">
    <property type="entry name" value="Metal_Hydrolase"/>
</dbReference>
<dbReference type="EMBL" id="CP136508">
    <property type="protein sequence ID" value="WUR15858.1"/>
    <property type="molecule type" value="Genomic_DNA"/>
</dbReference>
<name>A0ABZ1UUV3_9BURK</name>
<evidence type="ECO:0000313" key="3">
    <source>
        <dbReference type="EMBL" id="WUR15858.1"/>
    </source>
</evidence>
<accession>A0ABZ1UUV3</accession>
<dbReference type="InterPro" id="IPR032465">
    <property type="entry name" value="ACMSD"/>
</dbReference>
<evidence type="ECO:0000259" key="2">
    <source>
        <dbReference type="Pfam" id="PF04909"/>
    </source>
</evidence>
<keyword evidence="1" id="KW-0456">Lyase</keyword>
<dbReference type="PANTHER" id="PTHR21240">
    <property type="entry name" value="2-AMINO-3-CARBOXYLMUCONATE-6-SEMIALDEHYDE DECARBOXYLASE"/>
    <property type="match status" value="1"/>
</dbReference>
<feature type="domain" description="Amidohydrolase-related" evidence="2">
    <location>
        <begin position="25"/>
        <end position="227"/>
    </location>
</feature>
<sequence>MIIDSHCHAGPGDGLTGPWDSNLALGRYRRRAVAAGIERSVLLAAFHSDYAVANEALAALVAAHPERYYGFAFVHAARDRGRIHAMVRVAVEQYGFVGIKVHRHDAPISGEICEAARAFGLPVLYDPMGEVHVAELLAAQYPDVNFILPHLGSFADQWQAQLALIDHLVRHPNIYTDSSGIRRFDLLAEAVRRAGPHKVLFGSDGPWLHPGLELHKIRLLRLPAADEALITGANFLRLIGRATG</sequence>
<reference evidence="3 4" key="1">
    <citation type="journal article" date="2019" name="Int. J. Syst. Evol. Microbiol.">
        <title>The Draft Whole-Genome Sequence of the Antibiotic Producer Empedobacter haloabium ATCC 31962 Provides Indications for Its Taxonomic Reclassification.</title>
        <authorList>
            <person name="Miess H."/>
            <person name="Arlt P."/>
            <person name="Apel A.K."/>
            <person name="Weber T."/>
            <person name="Nieselt K."/>
            <person name="Hanssen F."/>
            <person name="Czemmel S."/>
            <person name="Nahnsen S."/>
            <person name="Gross H."/>
        </authorList>
    </citation>
    <scope>NUCLEOTIDE SEQUENCE [LARGE SCALE GENOMIC DNA]</scope>
    <source>
        <strain evidence="3 4">ATCC 31962</strain>
    </source>
</reference>
<proteinExistence type="predicted"/>
<organism evidence="3 4">
    <name type="scientific">[Empedobacter] haloabium</name>
    <dbReference type="NCBI Taxonomy" id="592317"/>
    <lineage>
        <taxon>Bacteria</taxon>
        <taxon>Pseudomonadati</taxon>
        <taxon>Pseudomonadota</taxon>
        <taxon>Betaproteobacteria</taxon>
        <taxon>Burkholderiales</taxon>
        <taxon>Oxalobacteraceae</taxon>
        <taxon>Telluria group</taxon>
        <taxon>Telluria group incertae sedis</taxon>
    </lineage>
</organism>
<dbReference type="InterPro" id="IPR006680">
    <property type="entry name" value="Amidohydro-rel"/>
</dbReference>
<keyword evidence="4" id="KW-1185">Reference proteome</keyword>
<protein>
    <submittedName>
        <fullName evidence="3">Amidohydrolase family protein</fullName>
    </submittedName>
</protein>
<gene>
    <name evidence="3" type="ORF">E7V67_012350</name>
</gene>
<dbReference type="Proteomes" id="UP000321323">
    <property type="component" value="Chromosome"/>
</dbReference>
<evidence type="ECO:0000256" key="1">
    <source>
        <dbReference type="ARBA" id="ARBA00023239"/>
    </source>
</evidence>
<evidence type="ECO:0000313" key="4">
    <source>
        <dbReference type="Proteomes" id="UP000321323"/>
    </source>
</evidence>
<dbReference type="SUPFAM" id="SSF51556">
    <property type="entry name" value="Metallo-dependent hydrolases"/>
    <property type="match status" value="1"/>
</dbReference>
<dbReference type="Gene3D" id="3.20.20.140">
    <property type="entry name" value="Metal-dependent hydrolases"/>
    <property type="match status" value="1"/>
</dbReference>
<dbReference type="Pfam" id="PF04909">
    <property type="entry name" value="Amidohydro_2"/>
    <property type="match status" value="1"/>
</dbReference>